<dbReference type="OrthoDB" id="9773047at2"/>
<dbReference type="InterPro" id="IPR001466">
    <property type="entry name" value="Beta-lactam-related"/>
</dbReference>
<accession>A0A413FKF1</accession>
<organism evidence="2 3">
    <name type="scientific">Enterocloster asparagiformis</name>
    <dbReference type="NCBI Taxonomy" id="333367"/>
    <lineage>
        <taxon>Bacteria</taxon>
        <taxon>Bacillati</taxon>
        <taxon>Bacillota</taxon>
        <taxon>Clostridia</taxon>
        <taxon>Lachnospirales</taxon>
        <taxon>Lachnospiraceae</taxon>
        <taxon>Enterocloster</taxon>
    </lineage>
</organism>
<dbReference type="EMBL" id="QSBM01000001">
    <property type="protein sequence ID" value="RGX32689.1"/>
    <property type="molecule type" value="Genomic_DNA"/>
</dbReference>
<name>A0A413FKF1_9FIRM</name>
<comment type="caution">
    <text evidence="2">The sequence shown here is derived from an EMBL/GenBank/DDBJ whole genome shotgun (WGS) entry which is preliminary data.</text>
</comment>
<dbReference type="InterPro" id="IPR050789">
    <property type="entry name" value="Diverse_Enzym_Activities"/>
</dbReference>
<evidence type="ECO:0000313" key="2">
    <source>
        <dbReference type="EMBL" id="RGX32689.1"/>
    </source>
</evidence>
<dbReference type="GO" id="GO:0016787">
    <property type="term" value="F:hydrolase activity"/>
    <property type="evidence" value="ECO:0007669"/>
    <property type="project" value="UniProtKB-KW"/>
</dbReference>
<dbReference type="PANTHER" id="PTHR43283">
    <property type="entry name" value="BETA-LACTAMASE-RELATED"/>
    <property type="match status" value="1"/>
</dbReference>
<dbReference type="Gene3D" id="3.40.710.10">
    <property type="entry name" value="DD-peptidase/beta-lactamase superfamily"/>
    <property type="match status" value="1"/>
</dbReference>
<proteinExistence type="predicted"/>
<dbReference type="InterPro" id="IPR012338">
    <property type="entry name" value="Beta-lactam/transpept-like"/>
</dbReference>
<evidence type="ECO:0000313" key="3">
    <source>
        <dbReference type="Proteomes" id="UP000283880"/>
    </source>
</evidence>
<keyword evidence="2" id="KW-0378">Hydrolase</keyword>
<sequence>MEMRMEDFGLSPKTVLRFLAATQDMKSLYSLTVVKDGKTLLDRYFKPFHRELYRDLYSVSKSVVSLAVGVAVDQGKLRLEDRPADFFAEELPEEYDPSVKDITVRNLLNMSASSAYTSNTFRGKDCNWRTLYLGLPLPDDPGKAFHYDTGAPYMLACMVSKAMGQPCGQVLKSYVFEPMGIKDCVWSTDPEGNITGGWDCFMRAGDYVRLGQLILNLGSWNGEQLISREYMSEAVSELIPTLDDPGVGWCYGYGFLFWRWPDDTFGCFGAFGQLIICSPRKNLYVATTAGLSIEDNRRLALAVIETLVGEVQRQPLKRDDLAYRQLCEALESRDMEYPRGESRMEAVERGGFDSLWRFPDNDSGIEALSFKRLDDRTIQVKMGWHGRDVQFRAGYQMWTEEKLDLGHEILQDHAFAYAWTSGNTLVMRHYLLNTAYVKTYKLSFEGGKVRLAIAQNVVIPGAEAGVEVESR</sequence>
<dbReference type="SUPFAM" id="SSF56601">
    <property type="entry name" value="beta-lactamase/transpeptidase-like"/>
    <property type="match status" value="1"/>
</dbReference>
<protein>
    <submittedName>
        <fullName evidence="2">Class C beta-lactamase-related serine hydrolase</fullName>
    </submittedName>
</protein>
<dbReference type="RefSeq" id="WP_007712320.1">
    <property type="nucleotide sequence ID" value="NZ_JAWYJI010000344.1"/>
</dbReference>
<evidence type="ECO:0000259" key="1">
    <source>
        <dbReference type="Pfam" id="PF00144"/>
    </source>
</evidence>
<dbReference type="Pfam" id="PF00144">
    <property type="entry name" value="Beta-lactamase"/>
    <property type="match status" value="1"/>
</dbReference>
<dbReference type="PANTHER" id="PTHR43283:SF7">
    <property type="entry name" value="BETA-LACTAMASE-RELATED DOMAIN-CONTAINING PROTEIN"/>
    <property type="match status" value="1"/>
</dbReference>
<dbReference type="Proteomes" id="UP000283880">
    <property type="component" value="Unassembled WGS sequence"/>
</dbReference>
<reference evidence="2 3" key="1">
    <citation type="submission" date="2018-08" db="EMBL/GenBank/DDBJ databases">
        <title>A genome reference for cultivated species of the human gut microbiota.</title>
        <authorList>
            <person name="Zou Y."/>
            <person name="Xue W."/>
            <person name="Luo G."/>
        </authorList>
    </citation>
    <scope>NUCLEOTIDE SEQUENCE [LARGE SCALE GENOMIC DNA]</scope>
    <source>
        <strain evidence="2 3">AF04-15</strain>
    </source>
</reference>
<gene>
    <name evidence="2" type="ORF">DWV29_00270</name>
</gene>
<feature type="domain" description="Beta-lactamase-related" evidence="1">
    <location>
        <begin position="30"/>
        <end position="287"/>
    </location>
</feature>
<dbReference type="AlphaFoldDB" id="A0A413FKF1"/>